<sequence length="661" mass="71658">MVVGLSCSKRGAPAELRCPERQKLKRVSQCTSYFWICSALAVLQLTFAALGPSLLPTTACAEDMLHRVWPCTDPKRGSASPAKPSVRFTYIDVNVSKSGQYGSLLHMLQKEDGDTVSPGLAWLQNLAISLSTSLSPLGFSLLNFGTDLRRDSCFAVNLSVCITLSSRLRENRQPCDCLETLRCAIGTRVTGYLLLQWRVDASLWRDHRRRWEPAVFPFSPLSILSVCTGLDFGVSGTDGGGASENAHAAGKPGDREQLREKAVLIDAPDSSWSHTPVAEAFVGDKVPARFSELRGATWQECAFCDIRLEAHPAHPDGATAAARGMAEVAKGSRQREGIPAHRLVLAAASSMLAERLTHAPGRGRGNSTGGPGSVEMDGQATEGAGRALVMRLHGASWDALEAVVDYVYRGSATVPRWRLLELAVLADMLGLSLLKDAAEDLLIQGVDAKRAAQALVAAEDLGLEALAAQAFTMTCNNFDAIWRTDDLYLIDAQQLQRILLSDGLRVPEEEAVLAIALRWFEGGAAPASPSEASREQSRLTLLQLLQAVRWPLLDGDLRDMLVAGGTAAYKASGREDQDGRDLEDCELPEVLAHHRGLMSQPWLREGVRCLLQMARKAEVEERREAEDTPLARDTGTADEGSLDRYMSESASVCGTEKRQAS</sequence>
<dbReference type="InterPro" id="IPR011333">
    <property type="entry name" value="SKP1/BTB/POZ_sf"/>
</dbReference>
<dbReference type="EMBL" id="LGRX02024761">
    <property type="protein sequence ID" value="KAK3253555.1"/>
    <property type="molecule type" value="Genomic_DNA"/>
</dbReference>
<keyword evidence="5" id="KW-0812">Transmembrane</keyword>
<evidence type="ECO:0000256" key="2">
    <source>
        <dbReference type="ARBA" id="ARBA00022441"/>
    </source>
</evidence>
<keyword evidence="3" id="KW-0677">Repeat</keyword>
<protein>
    <recommendedName>
        <fullName evidence="6">BTB domain-containing protein</fullName>
    </recommendedName>
</protein>
<feature type="domain" description="BTB" evidence="6">
    <location>
        <begin position="304"/>
        <end position="416"/>
    </location>
</feature>
<keyword evidence="2" id="KW-0880">Kelch repeat</keyword>
<evidence type="ECO:0000256" key="4">
    <source>
        <dbReference type="SAM" id="MobiDB-lite"/>
    </source>
</evidence>
<organism evidence="7 8">
    <name type="scientific">Cymbomonas tetramitiformis</name>
    <dbReference type="NCBI Taxonomy" id="36881"/>
    <lineage>
        <taxon>Eukaryota</taxon>
        <taxon>Viridiplantae</taxon>
        <taxon>Chlorophyta</taxon>
        <taxon>Pyramimonadophyceae</taxon>
        <taxon>Pyramimonadales</taxon>
        <taxon>Pyramimonadaceae</taxon>
        <taxon>Cymbomonas</taxon>
    </lineage>
</organism>
<evidence type="ECO:0000259" key="6">
    <source>
        <dbReference type="PROSITE" id="PS50097"/>
    </source>
</evidence>
<dbReference type="SMART" id="SM00875">
    <property type="entry name" value="BACK"/>
    <property type="match status" value="1"/>
</dbReference>
<keyword evidence="5" id="KW-0472">Membrane</keyword>
<comment type="pathway">
    <text evidence="1">Protein modification; protein ubiquitination.</text>
</comment>
<gene>
    <name evidence="7" type="ORF">CYMTET_37199</name>
</gene>
<name>A0AAE0F7N5_9CHLO</name>
<dbReference type="Proteomes" id="UP001190700">
    <property type="component" value="Unassembled WGS sequence"/>
</dbReference>
<feature type="compositionally biased region" description="Basic and acidic residues" evidence="4">
    <location>
        <begin position="619"/>
        <end position="630"/>
    </location>
</feature>
<dbReference type="PANTHER" id="PTHR45632">
    <property type="entry name" value="LD33804P"/>
    <property type="match status" value="1"/>
</dbReference>
<keyword evidence="5" id="KW-1133">Transmembrane helix</keyword>
<accession>A0AAE0F7N5</accession>
<dbReference type="InterPro" id="IPR011705">
    <property type="entry name" value="BACK"/>
</dbReference>
<dbReference type="Gene3D" id="3.30.710.10">
    <property type="entry name" value="Potassium Channel Kv1.1, Chain A"/>
    <property type="match status" value="1"/>
</dbReference>
<evidence type="ECO:0000313" key="8">
    <source>
        <dbReference type="Proteomes" id="UP001190700"/>
    </source>
</evidence>
<dbReference type="Pfam" id="PF00651">
    <property type="entry name" value="BTB"/>
    <property type="match status" value="1"/>
</dbReference>
<reference evidence="7 8" key="1">
    <citation type="journal article" date="2015" name="Genome Biol. Evol.">
        <title>Comparative Genomics of a Bacterivorous Green Alga Reveals Evolutionary Causalities and Consequences of Phago-Mixotrophic Mode of Nutrition.</title>
        <authorList>
            <person name="Burns J.A."/>
            <person name="Paasch A."/>
            <person name="Narechania A."/>
            <person name="Kim E."/>
        </authorList>
    </citation>
    <scope>NUCLEOTIDE SEQUENCE [LARGE SCALE GENOMIC DNA]</scope>
    <source>
        <strain evidence="7 8">PLY_AMNH</strain>
    </source>
</reference>
<dbReference type="Pfam" id="PF07707">
    <property type="entry name" value="BACK"/>
    <property type="match status" value="1"/>
</dbReference>
<dbReference type="PROSITE" id="PS50097">
    <property type="entry name" value="BTB"/>
    <property type="match status" value="1"/>
</dbReference>
<dbReference type="SMART" id="SM00225">
    <property type="entry name" value="BTB"/>
    <property type="match status" value="1"/>
</dbReference>
<dbReference type="AlphaFoldDB" id="A0AAE0F7N5"/>
<dbReference type="CDD" id="cd18186">
    <property type="entry name" value="BTB_POZ_ZBTB_KLHL-like"/>
    <property type="match status" value="1"/>
</dbReference>
<dbReference type="PANTHER" id="PTHR45632:SF3">
    <property type="entry name" value="KELCH-LIKE PROTEIN 32"/>
    <property type="match status" value="1"/>
</dbReference>
<evidence type="ECO:0000256" key="5">
    <source>
        <dbReference type="SAM" id="Phobius"/>
    </source>
</evidence>
<feature type="non-terminal residue" evidence="7">
    <location>
        <position position="661"/>
    </location>
</feature>
<feature type="region of interest" description="Disordered" evidence="4">
    <location>
        <begin position="619"/>
        <end position="661"/>
    </location>
</feature>
<dbReference type="Gene3D" id="1.25.40.420">
    <property type="match status" value="1"/>
</dbReference>
<evidence type="ECO:0000313" key="7">
    <source>
        <dbReference type="EMBL" id="KAK3253555.1"/>
    </source>
</evidence>
<evidence type="ECO:0000256" key="3">
    <source>
        <dbReference type="ARBA" id="ARBA00022737"/>
    </source>
</evidence>
<dbReference type="InterPro" id="IPR000210">
    <property type="entry name" value="BTB/POZ_dom"/>
</dbReference>
<keyword evidence="8" id="KW-1185">Reference proteome</keyword>
<proteinExistence type="predicted"/>
<evidence type="ECO:0000256" key="1">
    <source>
        <dbReference type="ARBA" id="ARBA00004906"/>
    </source>
</evidence>
<comment type="caution">
    <text evidence="7">The sequence shown here is derived from an EMBL/GenBank/DDBJ whole genome shotgun (WGS) entry which is preliminary data.</text>
</comment>
<feature type="transmembrane region" description="Helical" evidence="5">
    <location>
        <begin position="33"/>
        <end position="55"/>
    </location>
</feature>
<dbReference type="SUPFAM" id="SSF54695">
    <property type="entry name" value="POZ domain"/>
    <property type="match status" value="1"/>
</dbReference>